<gene>
    <name evidence="7" type="ORF">FVE85_5910</name>
</gene>
<dbReference type="PANTHER" id="PTHR10989:SF16">
    <property type="entry name" value="AT02829P-RELATED"/>
    <property type="match status" value="1"/>
</dbReference>
<organism evidence="7 8">
    <name type="scientific">Porphyridium purpureum</name>
    <name type="common">Red alga</name>
    <name type="synonym">Porphyridium cruentum</name>
    <dbReference type="NCBI Taxonomy" id="35688"/>
    <lineage>
        <taxon>Eukaryota</taxon>
        <taxon>Rhodophyta</taxon>
        <taxon>Bangiophyceae</taxon>
        <taxon>Porphyridiales</taxon>
        <taxon>Porphyridiaceae</taxon>
        <taxon>Porphyridium</taxon>
    </lineage>
</organism>
<evidence type="ECO:0000313" key="8">
    <source>
        <dbReference type="Proteomes" id="UP000324585"/>
    </source>
</evidence>
<evidence type="ECO:0000256" key="6">
    <source>
        <dbReference type="SAM" id="Phobius"/>
    </source>
</evidence>
<comment type="caution">
    <text evidence="7">The sequence shown here is derived from an EMBL/GenBank/DDBJ whole genome shotgun (WGS) entry which is preliminary data.</text>
</comment>
<feature type="transmembrane region" description="Helical" evidence="6">
    <location>
        <begin position="310"/>
        <end position="330"/>
    </location>
</feature>
<feature type="transmembrane region" description="Helical" evidence="6">
    <location>
        <begin position="269"/>
        <end position="290"/>
    </location>
</feature>
<proteinExistence type="predicted"/>
<evidence type="ECO:0000256" key="4">
    <source>
        <dbReference type="ARBA" id="ARBA00023136"/>
    </source>
</evidence>
<feature type="transmembrane region" description="Helical" evidence="6">
    <location>
        <begin position="139"/>
        <end position="161"/>
    </location>
</feature>
<keyword evidence="4 6" id="KW-0472">Membrane</keyword>
<dbReference type="GO" id="GO:0016020">
    <property type="term" value="C:membrane"/>
    <property type="evidence" value="ECO:0007669"/>
    <property type="project" value="InterPro"/>
</dbReference>
<dbReference type="PANTHER" id="PTHR10989">
    <property type="entry name" value="ANDROGEN-INDUCED PROTEIN 1-RELATED"/>
    <property type="match status" value="1"/>
</dbReference>
<dbReference type="AlphaFoldDB" id="A0A5J4Z4S3"/>
<dbReference type="GO" id="GO:0012505">
    <property type="term" value="C:endomembrane system"/>
    <property type="evidence" value="ECO:0007669"/>
    <property type="project" value="UniProtKB-SubCell"/>
</dbReference>
<accession>A0A5J4Z4S3</accession>
<dbReference type="InterPro" id="IPR006838">
    <property type="entry name" value="ADTRP_AIG1"/>
</dbReference>
<feature type="transmembrane region" description="Helical" evidence="6">
    <location>
        <begin position="68"/>
        <end position="88"/>
    </location>
</feature>
<name>A0A5J4Z4S3_PORPP</name>
<keyword evidence="3 6" id="KW-1133">Transmembrane helix</keyword>
<evidence type="ECO:0000256" key="3">
    <source>
        <dbReference type="ARBA" id="ARBA00022989"/>
    </source>
</evidence>
<evidence type="ECO:0000313" key="7">
    <source>
        <dbReference type="EMBL" id="KAA8498325.1"/>
    </source>
</evidence>
<dbReference type="OrthoDB" id="1898221at2759"/>
<keyword evidence="8" id="KW-1185">Reference proteome</keyword>
<sequence>MEHAQSEGDADVLKTAARSAGVAGLACQGNSQPSLRSRRTGPRAVRRRLSSVVVACSGSMSQVSKWRLCLYLLSLALFLKITVAQIQFHPPRPDAPDTVFGGRLVFLTVQTNLILTAYVTLCVLECAAVSTRAAKMIRWVLHVSSGVAFALGFCMGSLYYTLIHFDPHTRLRAAEIDQFDYHMHLLHGAPLLFVILDALLKERTFMESAPEGIVQALASLNTLSSLGSSQSLSQVSLADQQQQILRRRRGLLRMTRSVKRARRSFAVRLWQSDTLLVVLYGMFYLAFTLFCAYRNEGWMPYPFQQKLRPLQLSAVYVTLIFVLLPTLTLLARALRGRATQVVVQLRERRRSSRRAGAGKPSQLSKGLKPCDSAASLSSLASSMVA</sequence>
<dbReference type="Proteomes" id="UP000324585">
    <property type="component" value="Unassembled WGS sequence"/>
</dbReference>
<feature type="region of interest" description="Disordered" evidence="5">
    <location>
        <begin position="24"/>
        <end position="43"/>
    </location>
</feature>
<comment type="subcellular location">
    <subcellularLocation>
        <location evidence="1">Endomembrane system</location>
        <topology evidence="1">Multi-pass membrane protein</topology>
    </subcellularLocation>
</comment>
<evidence type="ECO:0000256" key="1">
    <source>
        <dbReference type="ARBA" id="ARBA00004127"/>
    </source>
</evidence>
<feature type="transmembrane region" description="Helical" evidence="6">
    <location>
        <begin position="181"/>
        <end position="200"/>
    </location>
</feature>
<protein>
    <submittedName>
        <fullName evidence="7">Uncharacterized protein</fullName>
    </submittedName>
</protein>
<reference evidence="8" key="1">
    <citation type="journal article" date="2019" name="Nat. Commun.">
        <title>Expansion of phycobilisome linker gene families in mesophilic red algae.</title>
        <authorList>
            <person name="Lee J."/>
            <person name="Kim D."/>
            <person name="Bhattacharya D."/>
            <person name="Yoon H.S."/>
        </authorList>
    </citation>
    <scope>NUCLEOTIDE SEQUENCE [LARGE SCALE GENOMIC DNA]</scope>
    <source>
        <strain evidence="8">CCMP 1328</strain>
    </source>
</reference>
<keyword evidence="2 6" id="KW-0812">Transmembrane</keyword>
<feature type="transmembrane region" description="Helical" evidence="6">
    <location>
        <begin position="100"/>
        <end position="127"/>
    </location>
</feature>
<dbReference type="Pfam" id="PF04750">
    <property type="entry name" value="Far-17a_AIG1"/>
    <property type="match status" value="1"/>
</dbReference>
<dbReference type="EMBL" id="VRMN01000001">
    <property type="protein sequence ID" value="KAA8498325.1"/>
    <property type="molecule type" value="Genomic_DNA"/>
</dbReference>
<evidence type="ECO:0000256" key="5">
    <source>
        <dbReference type="SAM" id="MobiDB-lite"/>
    </source>
</evidence>
<evidence type="ECO:0000256" key="2">
    <source>
        <dbReference type="ARBA" id="ARBA00022692"/>
    </source>
</evidence>